<evidence type="ECO:0000313" key="2">
    <source>
        <dbReference type="EMBL" id="AXG75001.1"/>
    </source>
</evidence>
<dbReference type="RefSeq" id="WP_114678759.1">
    <property type="nucleotide sequence ID" value="NZ_CP031188.1"/>
</dbReference>
<sequence length="217" mass="25143">MKILELELLTDTITGTESFYREVLGLEPYMKEGKSVLFYQIGYTKLIFKKSENVKPVYHFAIDIPNNRFDEGHDFMKKKVDIIPVPGGSNIADFRNWHARSFYFYDNNGNILEFITRYDNNVLSSTAFSNESYISISEIGLVTQKVPEFADSITAKFGVPIFHRQPRAEQFTVLGNDEGLFILVENEREWYPVTIKAHSYHTRVLFMNSGVVHQFVM</sequence>
<dbReference type="PROSITE" id="PS51819">
    <property type="entry name" value="VOC"/>
    <property type="match status" value="1"/>
</dbReference>
<reference evidence="2 3" key="1">
    <citation type="submission" date="2018-07" db="EMBL/GenBank/DDBJ databases">
        <title>Complete genome sequence of Flavobacterium arcticum type strain SM1502T.</title>
        <authorList>
            <person name="Li Y."/>
            <person name="Li D.-D."/>
        </authorList>
    </citation>
    <scope>NUCLEOTIDE SEQUENCE [LARGE SCALE GENOMIC DNA]</scope>
    <source>
        <strain evidence="2 3">SM1502</strain>
    </source>
</reference>
<proteinExistence type="predicted"/>
<gene>
    <name evidence="2" type="ORF">DVK85_12475</name>
</gene>
<accession>A0A345HEJ1</accession>
<dbReference type="EMBL" id="CP031188">
    <property type="protein sequence ID" value="AXG75001.1"/>
    <property type="molecule type" value="Genomic_DNA"/>
</dbReference>
<dbReference type="Proteomes" id="UP000253951">
    <property type="component" value="Chromosome"/>
</dbReference>
<keyword evidence="3" id="KW-1185">Reference proteome</keyword>
<dbReference type="AlphaFoldDB" id="A0A345HEJ1"/>
<protein>
    <submittedName>
        <fullName evidence="2">VOC family protein</fullName>
    </submittedName>
</protein>
<dbReference type="KEGG" id="fat:DVK85_12475"/>
<dbReference type="InterPro" id="IPR029068">
    <property type="entry name" value="Glyas_Bleomycin-R_OHBP_Dase"/>
</dbReference>
<dbReference type="InterPro" id="IPR037523">
    <property type="entry name" value="VOC_core"/>
</dbReference>
<name>A0A345HEJ1_9FLAO</name>
<dbReference type="SUPFAM" id="SSF54593">
    <property type="entry name" value="Glyoxalase/Bleomycin resistance protein/Dihydroxybiphenyl dioxygenase"/>
    <property type="match status" value="1"/>
</dbReference>
<feature type="domain" description="VOC" evidence="1">
    <location>
        <begin position="2"/>
        <end position="117"/>
    </location>
</feature>
<evidence type="ECO:0000259" key="1">
    <source>
        <dbReference type="PROSITE" id="PS51819"/>
    </source>
</evidence>
<dbReference type="Gene3D" id="3.10.180.10">
    <property type="entry name" value="2,3-Dihydroxybiphenyl 1,2-Dioxygenase, domain 1"/>
    <property type="match status" value="1"/>
</dbReference>
<organism evidence="2 3">
    <name type="scientific">Flavobacterium arcticum</name>
    <dbReference type="NCBI Taxonomy" id="1784713"/>
    <lineage>
        <taxon>Bacteria</taxon>
        <taxon>Pseudomonadati</taxon>
        <taxon>Bacteroidota</taxon>
        <taxon>Flavobacteriia</taxon>
        <taxon>Flavobacteriales</taxon>
        <taxon>Flavobacteriaceae</taxon>
        <taxon>Flavobacterium</taxon>
    </lineage>
</organism>
<evidence type="ECO:0000313" key="3">
    <source>
        <dbReference type="Proteomes" id="UP000253951"/>
    </source>
</evidence>
<dbReference type="OrthoDB" id="2703022at2"/>